<dbReference type="Proteomes" id="UP000093391">
    <property type="component" value="Chromosome"/>
</dbReference>
<protein>
    <submittedName>
        <fullName evidence="4">DNA protecting protein DprA</fullName>
    </submittedName>
</protein>
<dbReference type="PANTHER" id="PTHR43022:SF1">
    <property type="entry name" value="PROTEIN SMF"/>
    <property type="match status" value="1"/>
</dbReference>
<dbReference type="STRING" id="1789224.BFG52_14895"/>
<dbReference type="RefSeq" id="WP_067557973.1">
    <property type="nucleotide sequence ID" value="NZ_CP016895.1"/>
</dbReference>
<name>A0A1B2M2T5_9GAMM</name>
<feature type="domain" description="DprA winged helix" evidence="3">
    <location>
        <begin position="323"/>
        <end position="366"/>
    </location>
</feature>
<comment type="similarity">
    <text evidence="1">Belongs to the DprA/Smf family.</text>
</comment>
<organism evidence="4 5">
    <name type="scientific">Acinetobacter larvae</name>
    <dbReference type="NCBI Taxonomy" id="1789224"/>
    <lineage>
        <taxon>Bacteria</taxon>
        <taxon>Pseudomonadati</taxon>
        <taxon>Pseudomonadota</taxon>
        <taxon>Gammaproteobacteria</taxon>
        <taxon>Moraxellales</taxon>
        <taxon>Moraxellaceae</taxon>
        <taxon>Acinetobacter</taxon>
    </lineage>
</organism>
<proteinExistence type="inferred from homology"/>
<dbReference type="SUPFAM" id="SSF102405">
    <property type="entry name" value="MCP/YpsA-like"/>
    <property type="match status" value="1"/>
</dbReference>
<reference evidence="4 5" key="1">
    <citation type="submission" date="2016-08" db="EMBL/GenBank/DDBJ databases">
        <authorList>
            <person name="Seilhamer J.J."/>
        </authorList>
    </citation>
    <scope>NUCLEOTIDE SEQUENCE [LARGE SCALE GENOMIC DNA]</scope>
    <source>
        <strain evidence="4 5">BRTC-1</strain>
    </source>
</reference>
<dbReference type="Pfam" id="PF02481">
    <property type="entry name" value="DNA_processg_A"/>
    <property type="match status" value="1"/>
</dbReference>
<evidence type="ECO:0000259" key="3">
    <source>
        <dbReference type="Pfam" id="PF17782"/>
    </source>
</evidence>
<evidence type="ECO:0000256" key="1">
    <source>
        <dbReference type="ARBA" id="ARBA00006525"/>
    </source>
</evidence>
<keyword evidence="5" id="KW-1185">Reference proteome</keyword>
<dbReference type="AlphaFoldDB" id="A0A1B2M2T5"/>
<dbReference type="OrthoDB" id="9785707at2"/>
<dbReference type="InterPro" id="IPR003488">
    <property type="entry name" value="DprA"/>
</dbReference>
<dbReference type="GO" id="GO:0009294">
    <property type="term" value="P:DNA-mediated transformation"/>
    <property type="evidence" value="ECO:0007669"/>
    <property type="project" value="InterPro"/>
</dbReference>
<evidence type="ECO:0000313" key="5">
    <source>
        <dbReference type="Proteomes" id="UP000093391"/>
    </source>
</evidence>
<sequence length="375" mass="42170">MLDEISDCDVATIRLWYLVQHSIHAYRKLLKHFGSALEATSSTALSHWSTLQLHQGHIQRAQQFKQTEGQVAFQRCLEQVQQHTDHIVTEQQRQYPQQLSIYSDRPPILFIQGAWQNLSQPQIAIVGSRKASPHGKQVAYDFAYYLSEKGFFINSGLAQGIDEAAHLGALAHQRTMAVVATGLDSTYPSQNQQLKQKILQNAGSIISEYLPLTLPLQHHFPRRNRIVSGLSLGVLVAEAKHNSGSLITAQAAAEQGKVTFAIPGHIYAEHHQGCHQLIREGAILVDHPEQIIEDLALPTQWQCQQQNEQPITPTQIPEHLYLVYQQLDWIGQDLDQLAIKLEMNVAQLTAALMELELIGVCIQQSGLYLRCRMSH</sequence>
<dbReference type="KEGG" id="ala:BFG52_14895"/>
<accession>A0A1B2M2T5</accession>
<feature type="domain" description="Smf/DprA SLOG" evidence="2">
    <location>
        <begin position="87"/>
        <end position="295"/>
    </location>
</feature>
<dbReference type="InterPro" id="IPR041614">
    <property type="entry name" value="DprA_WH"/>
</dbReference>
<dbReference type="EMBL" id="CP016895">
    <property type="protein sequence ID" value="AOA59505.1"/>
    <property type="molecule type" value="Genomic_DNA"/>
</dbReference>
<evidence type="ECO:0000313" key="4">
    <source>
        <dbReference type="EMBL" id="AOA59505.1"/>
    </source>
</evidence>
<evidence type="ECO:0000259" key="2">
    <source>
        <dbReference type="Pfam" id="PF02481"/>
    </source>
</evidence>
<dbReference type="Gene3D" id="3.40.50.450">
    <property type="match status" value="1"/>
</dbReference>
<dbReference type="Pfam" id="PF17782">
    <property type="entry name" value="WHD_DprA"/>
    <property type="match status" value="1"/>
</dbReference>
<dbReference type="PANTHER" id="PTHR43022">
    <property type="entry name" value="PROTEIN SMF"/>
    <property type="match status" value="1"/>
</dbReference>
<gene>
    <name evidence="4" type="ORF">BFG52_14895</name>
</gene>
<dbReference type="NCBIfam" id="TIGR00732">
    <property type="entry name" value="dprA"/>
    <property type="match status" value="1"/>
</dbReference>
<dbReference type="InterPro" id="IPR057666">
    <property type="entry name" value="DrpA_SLOG"/>
</dbReference>